<dbReference type="GO" id="GO:0016757">
    <property type="term" value="F:glycosyltransferase activity"/>
    <property type="evidence" value="ECO:0007669"/>
    <property type="project" value="UniProtKB-KW"/>
</dbReference>
<reference evidence="2" key="1">
    <citation type="submission" date="2023-06" db="EMBL/GenBank/DDBJ databases">
        <authorList>
            <person name="Jiang Y."/>
            <person name="Liu Q."/>
        </authorList>
    </citation>
    <scope>NUCLEOTIDE SEQUENCE</scope>
    <source>
        <strain evidence="2">CGMCC 1.12089</strain>
    </source>
</reference>
<evidence type="ECO:0000313" key="3">
    <source>
        <dbReference type="Proteomes" id="UP001174908"/>
    </source>
</evidence>
<accession>A0ABT7NGT4</accession>
<gene>
    <name evidence="2" type="ORF">QTH91_21905</name>
</gene>
<dbReference type="Pfam" id="PF00535">
    <property type="entry name" value="Glycos_transf_2"/>
    <property type="match status" value="1"/>
</dbReference>
<organism evidence="2 3">
    <name type="scientific">Variovorax dokdonensis</name>
    <dbReference type="NCBI Taxonomy" id="344883"/>
    <lineage>
        <taxon>Bacteria</taxon>
        <taxon>Pseudomonadati</taxon>
        <taxon>Pseudomonadota</taxon>
        <taxon>Betaproteobacteria</taxon>
        <taxon>Burkholderiales</taxon>
        <taxon>Comamonadaceae</taxon>
        <taxon>Variovorax</taxon>
    </lineage>
</organism>
<keyword evidence="3" id="KW-1185">Reference proteome</keyword>
<keyword evidence="2" id="KW-0328">Glycosyltransferase</keyword>
<protein>
    <submittedName>
        <fullName evidence="2">Glycosyltransferase family A protein</fullName>
        <ecNumber evidence="2">2.4.-.-</ecNumber>
    </submittedName>
</protein>
<dbReference type="Gene3D" id="3.90.550.10">
    <property type="entry name" value="Spore Coat Polysaccharide Biosynthesis Protein SpsA, Chain A"/>
    <property type="match status" value="1"/>
</dbReference>
<dbReference type="EMBL" id="JASZYV010000006">
    <property type="protein sequence ID" value="MDM0047162.1"/>
    <property type="molecule type" value="Genomic_DNA"/>
</dbReference>
<keyword evidence="2" id="KW-0808">Transferase</keyword>
<dbReference type="SUPFAM" id="SSF53448">
    <property type="entry name" value="Nucleotide-diphospho-sugar transferases"/>
    <property type="match status" value="1"/>
</dbReference>
<dbReference type="EC" id="2.4.-.-" evidence="2"/>
<dbReference type="InterPro" id="IPR029044">
    <property type="entry name" value="Nucleotide-diphossugar_trans"/>
</dbReference>
<dbReference type="InterPro" id="IPR001173">
    <property type="entry name" value="Glyco_trans_2-like"/>
</dbReference>
<evidence type="ECO:0000259" key="1">
    <source>
        <dbReference type="Pfam" id="PF00535"/>
    </source>
</evidence>
<proteinExistence type="predicted"/>
<name>A0ABT7NGT4_9BURK</name>
<dbReference type="CDD" id="cd00761">
    <property type="entry name" value="Glyco_tranf_GTA_type"/>
    <property type="match status" value="1"/>
</dbReference>
<comment type="caution">
    <text evidence="2">The sequence shown here is derived from an EMBL/GenBank/DDBJ whole genome shotgun (WGS) entry which is preliminary data.</text>
</comment>
<dbReference type="Proteomes" id="UP001174908">
    <property type="component" value="Unassembled WGS sequence"/>
</dbReference>
<evidence type="ECO:0000313" key="2">
    <source>
        <dbReference type="EMBL" id="MDM0047162.1"/>
    </source>
</evidence>
<feature type="domain" description="Glycosyltransferase 2-like" evidence="1">
    <location>
        <begin position="16"/>
        <end position="130"/>
    </location>
</feature>
<dbReference type="RefSeq" id="WP_286662278.1">
    <property type="nucleotide sequence ID" value="NZ_JASZYV010000006.1"/>
</dbReference>
<sequence length="266" mass="30261">MNMPTVDSQTPPLVTVVTACGGNPLLERCVASVAAQTWPRVQHLLMADGPGRHQMVRETLARAPTGLESGHRRELIELPYAVGVDRWAGHRIYGAGTFLGDGDYFAFLDDDNAYLPEHIADCMAVIESGRPWTYALRNIVDEQHRFICRDECESLGRWPSVLDEQDYMIDVNCYFLPRRLALQIAPLWFRRYREPGQMEIDRVICRALLSIAPEVDGTYRHTVNYRVGNSPLSVRPDFFIQGNARMLARYAGKLPWAREATDRPEQ</sequence>